<evidence type="ECO:0000313" key="2">
    <source>
        <dbReference type="Proteomes" id="UP000054538"/>
    </source>
</evidence>
<dbReference type="AlphaFoldDB" id="A0A0D0DUN6"/>
<protein>
    <submittedName>
        <fullName evidence="1">Uncharacterized protein</fullName>
    </submittedName>
</protein>
<evidence type="ECO:0000313" key="1">
    <source>
        <dbReference type="EMBL" id="KIK92836.1"/>
    </source>
</evidence>
<dbReference type="InParanoid" id="A0A0D0DUN6"/>
<organism evidence="1 2">
    <name type="scientific">Paxillus rubicundulus Ve08.2h10</name>
    <dbReference type="NCBI Taxonomy" id="930991"/>
    <lineage>
        <taxon>Eukaryota</taxon>
        <taxon>Fungi</taxon>
        <taxon>Dikarya</taxon>
        <taxon>Basidiomycota</taxon>
        <taxon>Agaricomycotina</taxon>
        <taxon>Agaricomycetes</taxon>
        <taxon>Agaricomycetidae</taxon>
        <taxon>Boletales</taxon>
        <taxon>Paxilineae</taxon>
        <taxon>Paxillaceae</taxon>
        <taxon>Paxillus</taxon>
    </lineage>
</organism>
<name>A0A0D0DUN6_9AGAM</name>
<proteinExistence type="predicted"/>
<accession>A0A0D0DUN6</accession>
<keyword evidence="2" id="KW-1185">Reference proteome</keyword>
<reference evidence="1 2" key="1">
    <citation type="submission" date="2014-04" db="EMBL/GenBank/DDBJ databases">
        <authorList>
            <consortium name="DOE Joint Genome Institute"/>
            <person name="Kuo A."/>
            <person name="Kohler A."/>
            <person name="Jargeat P."/>
            <person name="Nagy L.G."/>
            <person name="Floudas D."/>
            <person name="Copeland A."/>
            <person name="Barry K.W."/>
            <person name="Cichocki N."/>
            <person name="Veneault-Fourrey C."/>
            <person name="LaButti K."/>
            <person name="Lindquist E.A."/>
            <person name="Lipzen A."/>
            <person name="Lundell T."/>
            <person name="Morin E."/>
            <person name="Murat C."/>
            <person name="Sun H."/>
            <person name="Tunlid A."/>
            <person name="Henrissat B."/>
            <person name="Grigoriev I.V."/>
            <person name="Hibbett D.S."/>
            <person name="Martin F."/>
            <person name="Nordberg H.P."/>
            <person name="Cantor M.N."/>
            <person name="Hua S.X."/>
        </authorList>
    </citation>
    <scope>NUCLEOTIDE SEQUENCE [LARGE SCALE GENOMIC DNA]</scope>
    <source>
        <strain evidence="1 2">Ve08.2h10</strain>
    </source>
</reference>
<dbReference type="EMBL" id="KN825239">
    <property type="protein sequence ID" value="KIK92836.1"/>
    <property type="molecule type" value="Genomic_DNA"/>
</dbReference>
<dbReference type="HOGENOM" id="CLU_2979765_0_0_1"/>
<reference evidence="2" key="2">
    <citation type="submission" date="2015-01" db="EMBL/GenBank/DDBJ databases">
        <title>Evolutionary Origins and Diversification of the Mycorrhizal Mutualists.</title>
        <authorList>
            <consortium name="DOE Joint Genome Institute"/>
            <consortium name="Mycorrhizal Genomics Consortium"/>
            <person name="Kohler A."/>
            <person name="Kuo A."/>
            <person name="Nagy L.G."/>
            <person name="Floudas D."/>
            <person name="Copeland A."/>
            <person name="Barry K.W."/>
            <person name="Cichocki N."/>
            <person name="Veneault-Fourrey C."/>
            <person name="LaButti K."/>
            <person name="Lindquist E.A."/>
            <person name="Lipzen A."/>
            <person name="Lundell T."/>
            <person name="Morin E."/>
            <person name="Murat C."/>
            <person name="Riley R."/>
            <person name="Ohm R."/>
            <person name="Sun H."/>
            <person name="Tunlid A."/>
            <person name="Henrissat B."/>
            <person name="Grigoriev I.V."/>
            <person name="Hibbett D.S."/>
            <person name="Martin F."/>
        </authorList>
    </citation>
    <scope>NUCLEOTIDE SEQUENCE [LARGE SCALE GENOMIC DNA]</scope>
    <source>
        <strain evidence="2">Ve08.2h10</strain>
    </source>
</reference>
<sequence>MAAHCLYPHPLISNSFSLSTRRASSYQLGVSDNQGQSYRLEVPNWGLIKSYGMDRAWD</sequence>
<gene>
    <name evidence="1" type="ORF">PAXRUDRAFT_551482</name>
</gene>
<dbReference type="Proteomes" id="UP000054538">
    <property type="component" value="Unassembled WGS sequence"/>
</dbReference>